<comment type="caution">
    <text evidence="1">The sequence shown here is derived from an EMBL/GenBank/DDBJ whole genome shotgun (WGS) entry which is preliminary data.</text>
</comment>
<dbReference type="Proteomes" id="UP001145114">
    <property type="component" value="Unassembled WGS sequence"/>
</dbReference>
<evidence type="ECO:0000313" key="2">
    <source>
        <dbReference type="Proteomes" id="UP001145114"/>
    </source>
</evidence>
<accession>A0ACC1HFB8</accession>
<proteinExistence type="predicted"/>
<name>A0ACC1HFB8_9FUNG</name>
<organism evidence="1 2">
    <name type="scientific">Spiromyces aspiralis</name>
    <dbReference type="NCBI Taxonomy" id="68401"/>
    <lineage>
        <taxon>Eukaryota</taxon>
        <taxon>Fungi</taxon>
        <taxon>Fungi incertae sedis</taxon>
        <taxon>Zoopagomycota</taxon>
        <taxon>Kickxellomycotina</taxon>
        <taxon>Kickxellomycetes</taxon>
        <taxon>Kickxellales</taxon>
        <taxon>Kickxellaceae</taxon>
        <taxon>Spiromyces</taxon>
    </lineage>
</organism>
<reference evidence="1" key="1">
    <citation type="submission" date="2022-06" db="EMBL/GenBank/DDBJ databases">
        <title>Phylogenomic reconstructions and comparative analyses of Kickxellomycotina fungi.</title>
        <authorList>
            <person name="Reynolds N.K."/>
            <person name="Stajich J.E."/>
            <person name="Barry K."/>
            <person name="Grigoriev I.V."/>
            <person name="Crous P."/>
            <person name="Smith M.E."/>
        </authorList>
    </citation>
    <scope>NUCLEOTIDE SEQUENCE</scope>
    <source>
        <strain evidence="1">RSA 2271</strain>
    </source>
</reference>
<evidence type="ECO:0000313" key="1">
    <source>
        <dbReference type="EMBL" id="KAJ1672639.1"/>
    </source>
</evidence>
<protein>
    <submittedName>
        <fullName evidence="1">Uncharacterized protein</fullName>
    </submittedName>
</protein>
<sequence>MGPHILVSRHCNSWSHVGELTQLRSTSNAAYSQLSDYGYSNLATVVAKFTNIEMTAETSSTLARLLYLGSKYKEKIDSEIEAPASSVAAERHMEPANAGDNEDAISEDERDLDQLDIDGTKAHSGMVGGGV</sequence>
<keyword evidence="2" id="KW-1185">Reference proteome</keyword>
<gene>
    <name evidence="1" type="ORF">EV182_006793</name>
</gene>
<dbReference type="EMBL" id="JAMZIH010008058">
    <property type="protein sequence ID" value="KAJ1672639.1"/>
    <property type="molecule type" value="Genomic_DNA"/>
</dbReference>